<dbReference type="InParanoid" id="A0A2I4FBH0"/>
<dbReference type="Proteomes" id="UP000235220">
    <property type="component" value="Chromosome 6"/>
</dbReference>
<dbReference type="GO" id="GO:0010082">
    <property type="term" value="P:regulation of root meristem growth"/>
    <property type="evidence" value="ECO:0007669"/>
    <property type="project" value="InterPro"/>
</dbReference>
<sequence>MSIRVVSFILMFLVLHVRDSRSIAQTEAPGQALIPETRELPTAGRRSTRMNVEEKIYGGVPAEAEYVGKGLGSGRKMMIKRDMGMVKDEGLKGDDLKIKGSAASYVGIQNVNCKLRIKAVPRPKDDVKMAGFVAFNADYHVPKPHPPKNN</sequence>
<feature type="chain" id="PRO_5028430794" evidence="1">
    <location>
        <begin position="25"/>
        <end position="150"/>
    </location>
</feature>
<protein>
    <submittedName>
        <fullName evidence="3">Uncharacterized protein LOC108997264</fullName>
    </submittedName>
</protein>
<reference evidence="3" key="1">
    <citation type="submission" date="2025-08" db="UniProtKB">
        <authorList>
            <consortium name="RefSeq"/>
        </authorList>
    </citation>
    <scope>IDENTIFICATION</scope>
    <source>
        <tissue evidence="3">Leaves</tissue>
    </source>
</reference>
<dbReference type="InterPro" id="IPR038804">
    <property type="entry name" value="RGF3"/>
</dbReference>
<name>A0A2I4FBH0_JUGRE</name>
<evidence type="ECO:0000313" key="2">
    <source>
        <dbReference type="Proteomes" id="UP000235220"/>
    </source>
</evidence>
<dbReference type="GO" id="GO:0008083">
    <property type="term" value="F:growth factor activity"/>
    <property type="evidence" value="ECO:0007669"/>
    <property type="project" value="InterPro"/>
</dbReference>
<evidence type="ECO:0000256" key="1">
    <source>
        <dbReference type="SAM" id="SignalP"/>
    </source>
</evidence>
<dbReference type="AlphaFoldDB" id="A0A2I4FBH0"/>
<feature type="signal peptide" evidence="1">
    <location>
        <begin position="1"/>
        <end position="24"/>
    </location>
</feature>
<keyword evidence="1" id="KW-0732">Signal</keyword>
<proteinExistence type="predicted"/>
<dbReference type="RefSeq" id="XP_018828997.2">
    <property type="nucleotide sequence ID" value="XM_018973452.2"/>
</dbReference>
<dbReference type="PANTHER" id="PTHR36313:SF2">
    <property type="match status" value="1"/>
</dbReference>
<keyword evidence="2" id="KW-1185">Reference proteome</keyword>
<dbReference type="PANTHER" id="PTHR36313">
    <property type="entry name" value="ROOT MERISTEM GROWTH FACTOR 2"/>
    <property type="match status" value="1"/>
</dbReference>
<organism evidence="2 3">
    <name type="scientific">Juglans regia</name>
    <name type="common">English walnut</name>
    <dbReference type="NCBI Taxonomy" id="51240"/>
    <lineage>
        <taxon>Eukaryota</taxon>
        <taxon>Viridiplantae</taxon>
        <taxon>Streptophyta</taxon>
        <taxon>Embryophyta</taxon>
        <taxon>Tracheophyta</taxon>
        <taxon>Spermatophyta</taxon>
        <taxon>Magnoliopsida</taxon>
        <taxon>eudicotyledons</taxon>
        <taxon>Gunneridae</taxon>
        <taxon>Pentapetalae</taxon>
        <taxon>rosids</taxon>
        <taxon>fabids</taxon>
        <taxon>Fagales</taxon>
        <taxon>Juglandaceae</taxon>
        <taxon>Juglans</taxon>
    </lineage>
</organism>
<accession>A0A2I4FBH0</accession>
<dbReference type="OrthoDB" id="994020at2759"/>
<evidence type="ECO:0000313" key="3">
    <source>
        <dbReference type="RefSeq" id="XP_018828997.2"/>
    </source>
</evidence>
<dbReference type="KEGG" id="jre:108997264"/>
<dbReference type="GeneID" id="108997264"/>
<gene>
    <name evidence="3" type="primary">LOC108997264</name>
</gene>